<evidence type="ECO:0000313" key="2">
    <source>
        <dbReference type="Proteomes" id="UP000439903"/>
    </source>
</evidence>
<proteinExistence type="predicted"/>
<dbReference type="AlphaFoldDB" id="A0A8H4ALY9"/>
<gene>
    <name evidence="1" type="ORF">F8M41_018254</name>
</gene>
<evidence type="ECO:0000313" key="1">
    <source>
        <dbReference type="EMBL" id="KAF0511336.1"/>
    </source>
</evidence>
<name>A0A8H4ALY9_GIGMA</name>
<comment type="caution">
    <text evidence="1">The sequence shown here is derived from an EMBL/GenBank/DDBJ whole genome shotgun (WGS) entry which is preliminary data.</text>
</comment>
<organism evidence="1 2">
    <name type="scientific">Gigaspora margarita</name>
    <dbReference type="NCBI Taxonomy" id="4874"/>
    <lineage>
        <taxon>Eukaryota</taxon>
        <taxon>Fungi</taxon>
        <taxon>Fungi incertae sedis</taxon>
        <taxon>Mucoromycota</taxon>
        <taxon>Glomeromycotina</taxon>
        <taxon>Glomeromycetes</taxon>
        <taxon>Diversisporales</taxon>
        <taxon>Gigasporaceae</taxon>
        <taxon>Gigaspora</taxon>
    </lineage>
</organism>
<protein>
    <submittedName>
        <fullName evidence="1">Uncharacterized protein</fullName>
    </submittedName>
</protein>
<reference evidence="1 2" key="1">
    <citation type="journal article" date="2019" name="Environ. Microbiol.">
        <title>At the nexus of three kingdoms: the genome of the mycorrhizal fungus Gigaspora margarita provides insights into plant, endobacterial and fungal interactions.</title>
        <authorList>
            <person name="Venice F."/>
            <person name="Ghignone S."/>
            <person name="Salvioli di Fossalunga A."/>
            <person name="Amselem J."/>
            <person name="Novero M."/>
            <person name="Xianan X."/>
            <person name="Sedzielewska Toro K."/>
            <person name="Morin E."/>
            <person name="Lipzen A."/>
            <person name="Grigoriev I.V."/>
            <person name="Henrissat B."/>
            <person name="Martin F.M."/>
            <person name="Bonfante P."/>
        </authorList>
    </citation>
    <scope>NUCLEOTIDE SEQUENCE [LARGE SCALE GENOMIC DNA]</scope>
    <source>
        <strain evidence="1 2">BEG34</strain>
    </source>
</reference>
<dbReference type="Proteomes" id="UP000439903">
    <property type="component" value="Unassembled WGS sequence"/>
</dbReference>
<sequence>MVDSTLINSESIDELNYEPVDELLSDNTIGEKSSEDIIMKYWSSIIIDLENNNNDESEQEICLIAEQLKIQYELGRPCGGGDNSTYCPFLKTSIKNLIIHAKEKDT</sequence>
<keyword evidence="2" id="KW-1185">Reference proteome</keyword>
<accession>A0A8H4ALY9</accession>
<dbReference type="EMBL" id="WTPW01000438">
    <property type="protein sequence ID" value="KAF0511336.1"/>
    <property type="molecule type" value="Genomic_DNA"/>
</dbReference>